<reference evidence="2" key="1">
    <citation type="submission" date="2021-01" db="EMBL/GenBank/DDBJ databases">
        <authorList>
            <person name="Corre E."/>
            <person name="Pelletier E."/>
            <person name="Niang G."/>
            <person name="Scheremetjew M."/>
            <person name="Finn R."/>
            <person name="Kale V."/>
            <person name="Holt S."/>
            <person name="Cochrane G."/>
            <person name="Meng A."/>
            <person name="Brown T."/>
            <person name="Cohen L."/>
        </authorList>
    </citation>
    <scope>NUCLEOTIDE SEQUENCE</scope>
    <source>
        <strain evidence="2">379</strain>
    </source>
</reference>
<accession>A0A7S3WXH8</accession>
<gene>
    <name evidence="2" type="ORF">EHUX00137_LOCUS37393</name>
</gene>
<sequence>MQSRVDASGGPPTHHSDITPPPPPPTAGRTASIALARPVKAEAGGGASKPILLAKVLSGVAGIAGGGRARGELRESLLDGEGERSAAASVSSSAENRYQAPVVPTPQVATPSSEMDRSVTQPLSLSRLLPLGHGQPDQRSLLAASREDLEEGGEDGGVRAVGTAFLGGAGTYGKLEG</sequence>
<name>A0A7S3WXH8_EMIHU</name>
<evidence type="ECO:0000313" key="2">
    <source>
        <dbReference type="EMBL" id="CAE0582499.1"/>
    </source>
</evidence>
<protein>
    <submittedName>
        <fullName evidence="2">Uncharacterized protein</fullName>
    </submittedName>
</protein>
<feature type="compositionally biased region" description="Low complexity" evidence="1">
    <location>
        <begin position="85"/>
        <end position="113"/>
    </location>
</feature>
<feature type="region of interest" description="Disordered" evidence="1">
    <location>
        <begin position="1"/>
        <end position="31"/>
    </location>
</feature>
<proteinExistence type="predicted"/>
<feature type="region of interest" description="Disordered" evidence="1">
    <location>
        <begin position="78"/>
        <end position="160"/>
    </location>
</feature>
<dbReference type="AlphaFoldDB" id="A0A7S3WXH8"/>
<evidence type="ECO:0000256" key="1">
    <source>
        <dbReference type="SAM" id="MobiDB-lite"/>
    </source>
</evidence>
<dbReference type="EMBL" id="HBIR01047864">
    <property type="protein sequence ID" value="CAE0582499.1"/>
    <property type="molecule type" value="Transcribed_RNA"/>
</dbReference>
<organism evidence="2">
    <name type="scientific">Emiliania huxleyi</name>
    <name type="common">Coccolithophore</name>
    <name type="synonym">Pontosphaera huxleyi</name>
    <dbReference type="NCBI Taxonomy" id="2903"/>
    <lineage>
        <taxon>Eukaryota</taxon>
        <taxon>Haptista</taxon>
        <taxon>Haptophyta</taxon>
        <taxon>Prymnesiophyceae</taxon>
        <taxon>Isochrysidales</taxon>
        <taxon>Noelaerhabdaceae</taxon>
        <taxon>Emiliania</taxon>
    </lineage>
</organism>